<dbReference type="PANTHER" id="PTHR21600:SF84">
    <property type="entry name" value="PSEUDOURIDINE SYNTHASE RSUA_RLUA-LIKE DOMAIN-CONTAINING PROTEIN"/>
    <property type="match status" value="1"/>
</dbReference>
<evidence type="ECO:0000259" key="1">
    <source>
        <dbReference type="Pfam" id="PF00849"/>
    </source>
</evidence>
<dbReference type="GO" id="GO:0009982">
    <property type="term" value="F:pseudouridine synthase activity"/>
    <property type="evidence" value="ECO:0007669"/>
    <property type="project" value="InterPro"/>
</dbReference>
<dbReference type="Gene3D" id="3.30.2350.10">
    <property type="entry name" value="Pseudouridine synthase"/>
    <property type="match status" value="1"/>
</dbReference>
<dbReference type="PROSITE" id="PS01129">
    <property type="entry name" value="PSI_RLU"/>
    <property type="match status" value="1"/>
</dbReference>
<dbReference type="GO" id="GO:0000455">
    <property type="term" value="P:enzyme-directed rRNA pseudouridine synthesis"/>
    <property type="evidence" value="ECO:0007669"/>
    <property type="project" value="TreeGrafter"/>
</dbReference>
<dbReference type="InterPro" id="IPR020103">
    <property type="entry name" value="PsdUridine_synth_cat_dom_sf"/>
</dbReference>
<dbReference type="InterPro" id="IPR050188">
    <property type="entry name" value="RluA_PseudoU_synthase"/>
</dbReference>
<dbReference type="InterPro" id="IPR006224">
    <property type="entry name" value="PsdUridine_synth_RluA-like_CS"/>
</dbReference>
<gene>
    <name evidence="2" type="ORF">HELGO_WM27642</name>
</gene>
<dbReference type="PANTHER" id="PTHR21600">
    <property type="entry name" value="MITOCHONDRIAL RNA PSEUDOURIDINE SYNTHASE"/>
    <property type="match status" value="1"/>
</dbReference>
<protein>
    <submittedName>
        <fullName evidence="2">Similar to ribosomal large subunit pseudouridine synthase A</fullName>
    </submittedName>
</protein>
<dbReference type="InterPro" id="IPR006145">
    <property type="entry name" value="PsdUridine_synth_RsuA/RluA"/>
</dbReference>
<name>A0A6S6S9V1_9GAMM</name>
<evidence type="ECO:0000313" key="2">
    <source>
        <dbReference type="EMBL" id="CAA6799720.1"/>
    </source>
</evidence>
<accession>A0A6S6S9V1</accession>
<organism evidence="2">
    <name type="scientific">uncultured Thiotrichaceae bacterium</name>
    <dbReference type="NCBI Taxonomy" id="298394"/>
    <lineage>
        <taxon>Bacteria</taxon>
        <taxon>Pseudomonadati</taxon>
        <taxon>Pseudomonadota</taxon>
        <taxon>Gammaproteobacteria</taxon>
        <taxon>Thiotrichales</taxon>
        <taxon>Thiotrichaceae</taxon>
        <taxon>environmental samples</taxon>
    </lineage>
</organism>
<dbReference type="Pfam" id="PF00849">
    <property type="entry name" value="PseudoU_synth_2"/>
    <property type="match status" value="1"/>
</dbReference>
<dbReference type="EMBL" id="CACVAT010000003">
    <property type="protein sequence ID" value="CAA6799720.1"/>
    <property type="molecule type" value="Genomic_DNA"/>
</dbReference>
<proteinExistence type="predicted"/>
<feature type="domain" description="Pseudouridine synthase RsuA/RluA-like" evidence="1">
    <location>
        <begin position="100"/>
        <end position="244"/>
    </location>
</feature>
<dbReference type="AlphaFoldDB" id="A0A6S6S9V1"/>
<reference evidence="2" key="1">
    <citation type="submission" date="2020-01" db="EMBL/GenBank/DDBJ databases">
        <authorList>
            <person name="Meier V. D."/>
            <person name="Meier V D."/>
        </authorList>
    </citation>
    <scope>NUCLEOTIDE SEQUENCE</scope>
    <source>
        <strain evidence="2">HLG_WM_MAG_09</strain>
    </source>
</reference>
<sequence>MRDGVSASRAWLPKCGSAKSATEVYGSWGTILEFLLERFPYIPEDILRDRLERGDIVAPDGKPHSADSPYQPETFLFYYREIPDEPVIPFKEKILFQDEHIIVVDKPHFLPVSPTGRYVKESLLSRLKAQFQLEDISPVHRLDRETAGVVLFTREKSARGAYQKMFQDRKVNKSYEAIALCSDRAFPLNYKSRMVKAEPFFLMKEEAGEPNSETLIDVIESKDGLSRYLLKPVSGKQHQLRVHMMALGCPLLNDPFYPELLPCKGEDYSKPLQLLAKRIEFVDPVTGALRCFESEQSLMAI</sequence>
<dbReference type="GO" id="GO:0003723">
    <property type="term" value="F:RNA binding"/>
    <property type="evidence" value="ECO:0007669"/>
    <property type="project" value="InterPro"/>
</dbReference>
<dbReference type="GO" id="GO:0140098">
    <property type="term" value="F:catalytic activity, acting on RNA"/>
    <property type="evidence" value="ECO:0007669"/>
    <property type="project" value="UniProtKB-ARBA"/>
</dbReference>
<dbReference type="SUPFAM" id="SSF55120">
    <property type="entry name" value="Pseudouridine synthase"/>
    <property type="match status" value="1"/>
</dbReference>